<keyword evidence="1" id="KW-0808">Transferase</keyword>
<protein>
    <submittedName>
        <fullName evidence="1">Protein kinase-like domain protein</fullName>
    </submittedName>
</protein>
<sequence>MEPASESGARENMSDSIIPGYQAGASLNLQVLDTPKSFMLQSVSNLSVKIEKVLSVTMAPVMLVTFDTPATCDTPGGNKRAVLKLFDRRFGSSLRRDPEGQHIPCRVEDEEAFKAFVLREQPVPFLRSKEERMKEEEEVELLSFLGASAWLDEPEEPEAQAKFELELWHESCEFHQTEVRAYNHLQDLQGVVIPRMFASVRIPRESGNSRVDYFFSPYGILLEYIDGPNLFDHYDEMASPAGLEELVQRAVDGAYQINERGLILNDSSPRNVAVDKQLNKPYIIDLAQCNFKEDFMKEELDEDLEEGTTHEDAWLALVYSDHNPSSIGTVMKRRLERDHGIEIEVVFPDMKKVLEYESRIANDLITTDPRRVRSYSTCSGPSTMINRGGLGNDHHGTKGFGAVGTQIWLEVWKRLRLAVSGGTTGVAKLLNWIRYTSHLTYFTLESLIPIERLRNCLICISDKPIGLVPGAAWEAGRWQLRAGKWGQDMVSEDRSG</sequence>
<organism evidence="1 2">
    <name type="scientific">Fusarium flagelliforme</name>
    <dbReference type="NCBI Taxonomy" id="2675880"/>
    <lineage>
        <taxon>Eukaryota</taxon>
        <taxon>Fungi</taxon>
        <taxon>Dikarya</taxon>
        <taxon>Ascomycota</taxon>
        <taxon>Pezizomycotina</taxon>
        <taxon>Sordariomycetes</taxon>
        <taxon>Hypocreomycetidae</taxon>
        <taxon>Hypocreales</taxon>
        <taxon>Nectriaceae</taxon>
        <taxon>Fusarium</taxon>
        <taxon>Fusarium incarnatum-equiseti species complex</taxon>
    </lineage>
</organism>
<comment type="caution">
    <text evidence="1">The sequence shown here is derived from an EMBL/GenBank/DDBJ whole genome shotgun (WGS) entry which is preliminary data.</text>
</comment>
<gene>
    <name evidence="1" type="ORF">FIE12Z_8836</name>
</gene>
<keyword evidence="2" id="KW-1185">Reference proteome</keyword>
<dbReference type="EMBL" id="PXXK01000279">
    <property type="protein sequence ID" value="RFN46903.1"/>
    <property type="molecule type" value="Genomic_DNA"/>
</dbReference>
<accession>A0A395MI11</accession>
<dbReference type="SUPFAM" id="SSF56112">
    <property type="entry name" value="Protein kinase-like (PK-like)"/>
    <property type="match status" value="1"/>
</dbReference>
<evidence type="ECO:0000313" key="1">
    <source>
        <dbReference type="EMBL" id="RFN46903.1"/>
    </source>
</evidence>
<reference evidence="1 2" key="1">
    <citation type="journal article" date="2018" name="PLoS Pathog.">
        <title>Evolution of structural diversity of trichothecenes, a family of toxins produced by plant pathogenic and entomopathogenic fungi.</title>
        <authorList>
            <person name="Proctor R.H."/>
            <person name="McCormick S.P."/>
            <person name="Kim H.S."/>
            <person name="Cardoza R.E."/>
            <person name="Stanley A.M."/>
            <person name="Lindo L."/>
            <person name="Kelly A."/>
            <person name="Brown D.W."/>
            <person name="Lee T."/>
            <person name="Vaughan M.M."/>
            <person name="Alexander N.J."/>
            <person name="Busman M."/>
            <person name="Gutierrez S."/>
        </authorList>
    </citation>
    <scope>NUCLEOTIDE SEQUENCE [LARGE SCALE GENOMIC DNA]</scope>
    <source>
        <strain evidence="1 2">NRRL 13405</strain>
    </source>
</reference>
<evidence type="ECO:0000313" key="2">
    <source>
        <dbReference type="Proteomes" id="UP000265631"/>
    </source>
</evidence>
<keyword evidence="1" id="KW-0418">Kinase</keyword>
<dbReference type="STRING" id="2594813.A0A395MI11"/>
<dbReference type="Proteomes" id="UP000265631">
    <property type="component" value="Unassembled WGS sequence"/>
</dbReference>
<proteinExistence type="predicted"/>
<dbReference type="GO" id="GO:0016301">
    <property type="term" value="F:kinase activity"/>
    <property type="evidence" value="ECO:0007669"/>
    <property type="project" value="UniProtKB-KW"/>
</dbReference>
<dbReference type="AlphaFoldDB" id="A0A395MI11"/>
<dbReference type="InterPro" id="IPR011009">
    <property type="entry name" value="Kinase-like_dom_sf"/>
</dbReference>
<name>A0A395MI11_9HYPO</name>